<dbReference type="EMBL" id="JAELVM010000003">
    <property type="protein sequence ID" value="MBL1223102.1"/>
    <property type="molecule type" value="Genomic_DNA"/>
</dbReference>
<accession>A0ABS1QKE4</accession>
<organism evidence="2 3">
    <name type="scientific">Chryseobacterium endalhagicum</name>
    <dbReference type="NCBI Taxonomy" id="2797638"/>
    <lineage>
        <taxon>Bacteria</taxon>
        <taxon>Pseudomonadati</taxon>
        <taxon>Bacteroidota</taxon>
        <taxon>Flavobacteriia</taxon>
        <taxon>Flavobacteriales</taxon>
        <taxon>Weeksellaceae</taxon>
        <taxon>Chryseobacterium group</taxon>
        <taxon>Chryseobacterium</taxon>
    </lineage>
</organism>
<comment type="caution">
    <text evidence="2">The sequence shown here is derived from an EMBL/GenBank/DDBJ whole genome shotgun (WGS) entry which is preliminary data.</text>
</comment>
<protein>
    <submittedName>
        <fullName evidence="2">Tetratricopeptide repeat protein</fullName>
    </submittedName>
</protein>
<dbReference type="RefSeq" id="WP_202094073.1">
    <property type="nucleotide sequence ID" value="NZ_JAELVM010000003.1"/>
</dbReference>
<evidence type="ECO:0000256" key="1">
    <source>
        <dbReference type="SAM" id="MobiDB-lite"/>
    </source>
</evidence>
<name>A0ABS1QKE4_9FLAO</name>
<dbReference type="SUPFAM" id="SSF48452">
    <property type="entry name" value="TPR-like"/>
    <property type="match status" value="1"/>
</dbReference>
<keyword evidence="3" id="KW-1185">Reference proteome</keyword>
<gene>
    <name evidence="2" type="ORF">JET18_19820</name>
</gene>
<evidence type="ECO:0000313" key="3">
    <source>
        <dbReference type="Proteomes" id="UP000661696"/>
    </source>
</evidence>
<dbReference type="Gene3D" id="1.25.40.10">
    <property type="entry name" value="Tetratricopeptide repeat domain"/>
    <property type="match status" value="1"/>
</dbReference>
<dbReference type="InterPro" id="IPR019734">
    <property type="entry name" value="TPR_rpt"/>
</dbReference>
<dbReference type="Proteomes" id="UP000661696">
    <property type="component" value="Unassembled WGS sequence"/>
</dbReference>
<dbReference type="Pfam" id="PF13181">
    <property type="entry name" value="TPR_8"/>
    <property type="match status" value="2"/>
</dbReference>
<proteinExistence type="predicted"/>
<feature type="region of interest" description="Disordered" evidence="1">
    <location>
        <begin position="63"/>
        <end position="86"/>
    </location>
</feature>
<sequence>MALGASYLELKDYDKAIINFEEAYKNKKAYSPEDFSKILNSLGYCYLETRNLKNAKYFLQEAEKSGNPNSKRNLQILDSLEQVQNK</sequence>
<dbReference type="InterPro" id="IPR011990">
    <property type="entry name" value="TPR-like_helical_dom_sf"/>
</dbReference>
<reference evidence="2 3" key="1">
    <citation type="submission" date="2020-12" db="EMBL/GenBank/DDBJ databases">
        <title>Chryseobacterium endoalhailicus sp. nov., isolated from seed of leguminous plant.</title>
        <authorList>
            <person name="Zhang X."/>
        </authorList>
    </citation>
    <scope>NUCLEOTIDE SEQUENCE [LARGE SCALE GENOMIC DNA]</scope>
    <source>
        <strain evidence="2 3">L7</strain>
    </source>
</reference>
<evidence type="ECO:0000313" key="2">
    <source>
        <dbReference type="EMBL" id="MBL1223102.1"/>
    </source>
</evidence>